<protein>
    <submittedName>
        <fullName evidence="4">Tetratricopeptide repeat protein</fullName>
    </submittedName>
</protein>
<dbReference type="InterPro" id="IPR029063">
    <property type="entry name" value="SAM-dependent_MTases_sf"/>
</dbReference>
<dbReference type="SUPFAM" id="SSF53335">
    <property type="entry name" value="S-adenosyl-L-methionine-dependent methyltransferases"/>
    <property type="match status" value="1"/>
</dbReference>
<keyword evidence="2 3" id="KW-0802">TPR repeat</keyword>
<evidence type="ECO:0000256" key="3">
    <source>
        <dbReference type="PROSITE-ProRule" id="PRU00339"/>
    </source>
</evidence>
<dbReference type="PANTHER" id="PTHR45586">
    <property type="entry name" value="TPR REPEAT-CONTAINING PROTEIN PA4667"/>
    <property type="match status" value="1"/>
</dbReference>
<dbReference type="InterPro" id="IPR011990">
    <property type="entry name" value="TPR-like_helical_dom_sf"/>
</dbReference>
<dbReference type="Pfam" id="PF13432">
    <property type="entry name" value="TPR_16"/>
    <property type="match status" value="3"/>
</dbReference>
<evidence type="ECO:0000313" key="4">
    <source>
        <dbReference type="EMBL" id="KAA0596751.1"/>
    </source>
</evidence>
<sequence length="754" mass="80046">MATIEEALNIAVDHHAAGRLLEAETIYGRILAADPRNASTLHLAGVLACQTGRPEEGLGLLRRAVAEVPAAAAYRIDQGKALLAVAEWADAAAALRPALALVPDDVQGWELLALAEHHAGGVDAAIAALEHGCALAPERAEMAGRLALLCRQRGMERVGRSQPELAMADFRRAALLEPGEAEPWLQLGSLLLDSGAVAAAVAAYRRVLALEPAAGAALYNLGIALTRDDRTEQALAMAVAVFRRAARLDPGHIGVRDSLTLALEPHDPVEAALWSAETLALKQKRAEIDVPPLPASPTDPEGRTRNVVAFSLWGRREVYTQGAVANARTVPALLPGWSCRFYHDESVPPALIVELNRLGAETVAMPAGSGPSQGLYWRFLAADDPTVARFLCRDCDSRPTLREKAAVEAWMASGLPFHVMRDHLLHTDLILAGLWGGMAGLLPPMAPVIEEVANREADRWQDQRFLADWVWPRIRGRVLVHDSAHPGAGRPFPPAPDDPVSPHIGAKVLELRTVAADAAAEEAPGGAAPVEAATRHGPMRFLPEDGCVGRSLALYGEFLEGAQRLCAALLEPGDVVVEVGVGVGAHSVPLARRVGAGGRVHAVEPREDLRELLAANLAANGIGSVVLHRAGLADPEGLERLDLLKVDVGSAVIPAVREVAGLIARCRPALYLENDREEGLGELIALVQSFGYRLWWHIVPLFDPGNHAGQGGNGFPGVVALNLLALPAGRSCPQPGLLEVSGPAQSWRDAAWDA</sequence>
<dbReference type="RefSeq" id="WP_149231254.1">
    <property type="nucleotide sequence ID" value="NZ_JALJXJ010000004.1"/>
</dbReference>
<dbReference type="SUPFAM" id="SSF48452">
    <property type="entry name" value="TPR-like"/>
    <property type="match status" value="2"/>
</dbReference>
<evidence type="ECO:0000313" key="5">
    <source>
        <dbReference type="Proteomes" id="UP000324927"/>
    </source>
</evidence>
<evidence type="ECO:0000256" key="1">
    <source>
        <dbReference type="ARBA" id="ARBA00022737"/>
    </source>
</evidence>
<dbReference type="OrthoDB" id="7278101at2"/>
<keyword evidence="5" id="KW-1185">Reference proteome</keyword>
<dbReference type="EMBL" id="VTTN01000003">
    <property type="protein sequence ID" value="KAA0596751.1"/>
    <property type="molecule type" value="Genomic_DNA"/>
</dbReference>
<dbReference type="PANTHER" id="PTHR45586:SF1">
    <property type="entry name" value="LIPOPOLYSACCHARIDE ASSEMBLY PROTEIN B"/>
    <property type="match status" value="1"/>
</dbReference>
<organism evidence="4 5">
    <name type="scientific">Azospirillum lipoferum</name>
    <dbReference type="NCBI Taxonomy" id="193"/>
    <lineage>
        <taxon>Bacteria</taxon>
        <taxon>Pseudomonadati</taxon>
        <taxon>Pseudomonadota</taxon>
        <taxon>Alphaproteobacteria</taxon>
        <taxon>Rhodospirillales</taxon>
        <taxon>Azospirillaceae</taxon>
        <taxon>Azospirillum</taxon>
    </lineage>
</organism>
<proteinExistence type="predicted"/>
<dbReference type="Gene3D" id="1.25.40.10">
    <property type="entry name" value="Tetratricopeptide repeat domain"/>
    <property type="match status" value="2"/>
</dbReference>
<dbReference type="AlphaFoldDB" id="A0A5A9GQJ5"/>
<gene>
    <name evidence="4" type="ORF">FZ942_11720</name>
</gene>
<dbReference type="InterPro" id="IPR051012">
    <property type="entry name" value="CellSynth/LPSAsmb/PSIAsmb"/>
</dbReference>
<keyword evidence="1" id="KW-0677">Repeat</keyword>
<reference evidence="4 5" key="1">
    <citation type="submission" date="2019-08" db="EMBL/GenBank/DDBJ databases">
        <authorList>
            <person name="Grouzdev D."/>
            <person name="Tikhonova E."/>
            <person name="Kravchenko I."/>
        </authorList>
    </citation>
    <scope>NUCLEOTIDE SEQUENCE [LARGE SCALE GENOMIC DNA]</scope>
    <source>
        <strain evidence="4 5">59b</strain>
    </source>
</reference>
<comment type="caution">
    <text evidence="4">The sequence shown here is derived from an EMBL/GenBank/DDBJ whole genome shotgun (WGS) entry which is preliminary data.</text>
</comment>
<feature type="repeat" description="TPR" evidence="3">
    <location>
        <begin position="181"/>
        <end position="214"/>
    </location>
</feature>
<dbReference type="SMART" id="SM00028">
    <property type="entry name" value="TPR"/>
    <property type="match status" value="7"/>
</dbReference>
<evidence type="ECO:0000256" key="2">
    <source>
        <dbReference type="ARBA" id="ARBA00022803"/>
    </source>
</evidence>
<dbReference type="Proteomes" id="UP000324927">
    <property type="component" value="Unassembled WGS sequence"/>
</dbReference>
<dbReference type="Gene3D" id="3.40.50.150">
    <property type="entry name" value="Vaccinia Virus protein VP39"/>
    <property type="match status" value="1"/>
</dbReference>
<dbReference type="PROSITE" id="PS50005">
    <property type="entry name" value="TPR"/>
    <property type="match status" value="1"/>
</dbReference>
<dbReference type="InterPro" id="IPR019734">
    <property type="entry name" value="TPR_rpt"/>
</dbReference>
<name>A0A5A9GQJ5_AZOLI</name>
<accession>A0A5A9GQJ5</accession>